<gene>
    <name evidence="4" type="ORF">FH715_13375</name>
</gene>
<name>A0A5C4V3K8_9ACTN</name>
<accession>A0A5C4V3K8</accession>
<feature type="domain" description="HTH cro/C1-type" evidence="3">
    <location>
        <begin position="30"/>
        <end position="86"/>
    </location>
</feature>
<comment type="caution">
    <text evidence="4">The sequence shown here is derived from an EMBL/GenBank/DDBJ whole genome shotgun (WGS) entry which is preliminary data.</text>
</comment>
<evidence type="ECO:0000313" key="5">
    <source>
        <dbReference type="Proteomes" id="UP000311713"/>
    </source>
</evidence>
<sequence length="402" mass="42578">MVSGSNAGTGCRRGAGTLAPGAEVADLAALLMEWKNRSKLSYGVLAQRLHLSASTLHRYCRGEALPPEFAIVERFARACRATPEERAEAHRRWIAADLARERDRKGPRPAEPEAPPAAATAAPEPEPAPAAAAPAAPAAPAPAAPAASEPPTRRRSRPPLPWIAGGVLAAGLAAVLLAVLLPDEKGGAEKDYVKNPVTETAPLDVTTRPFAFENCDGALYLVDRPPAEVPPPPDEGKAHGWVRALGGVVADRQLMEFTIQGRGDSTVVLNDLRANVTETGDPLPWELYGGYAGCGGGPVRTTAFALDLDAQAPELVAAPEQDDLPLSVDETDPVVFYLDARTESQDVTWHLELDWSSGEESGTLRIDDEGSSFRTSASSGQTEWGYMIGGTEWFDVDNPAGE</sequence>
<dbReference type="OrthoDB" id="3359627at2"/>
<protein>
    <submittedName>
        <fullName evidence="4">Helix-turn-helix domain-containing protein</fullName>
    </submittedName>
</protein>
<feature type="transmembrane region" description="Helical" evidence="2">
    <location>
        <begin position="160"/>
        <end position="181"/>
    </location>
</feature>
<keyword evidence="2" id="KW-0812">Transmembrane</keyword>
<feature type="region of interest" description="Disordered" evidence="1">
    <location>
        <begin position="98"/>
        <end position="158"/>
    </location>
</feature>
<keyword evidence="5" id="KW-1185">Reference proteome</keyword>
<reference evidence="4 5" key="1">
    <citation type="submission" date="2019-06" db="EMBL/GenBank/DDBJ databases">
        <title>Draft genome of Streptomyces sedi sp. JCM16909.</title>
        <authorList>
            <person name="Klykleung N."/>
            <person name="Tanasupawat S."/>
            <person name="Kudo T."/>
            <person name="Yuki M."/>
            <person name="Ohkuma M."/>
        </authorList>
    </citation>
    <scope>NUCLEOTIDE SEQUENCE [LARGE SCALE GENOMIC DNA]</scope>
    <source>
        <strain evidence="4 5">JCM 16909</strain>
    </source>
</reference>
<dbReference type="CDD" id="cd00093">
    <property type="entry name" value="HTH_XRE"/>
    <property type="match status" value="1"/>
</dbReference>
<evidence type="ECO:0000313" key="4">
    <source>
        <dbReference type="EMBL" id="TNM30328.1"/>
    </source>
</evidence>
<keyword evidence="2" id="KW-0472">Membrane</keyword>
<dbReference type="InterPro" id="IPR010982">
    <property type="entry name" value="Lambda_DNA-bd_dom_sf"/>
</dbReference>
<feature type="compositionally biased region" description="Basic and acidic residues" evidence="1">
    <location>
        <begin position="98"/>
        <end position="111"/>
    </location>
</feature>
<evidence type="ECO:0000256" key="1">
    <source>
        <dbReference type="SAM" id="MobiDB-lite"/>
    </source>
</evidence>
<evidence type="ECO:0000256" key="2">
    <source>
        <dbReference type="SAM" id="Phobius"/>
    </source>
</evidence>
<dbReference type="SUPFAM" id="SSF47413">
    <property type="entry name" value="lambda repressor-like DNA-binding domains"/>
    <property type="match status" value="1"/>
</dbReference>
<organism evidence="4 5">
    <name type="scientific">Streptomyces sedi</name>
    <dbReference type="NCBI Taxonomy" id="555059"/>
    <lineage>
        <taxon>Bacteria</taxon>
        <taxon>Bacillati</taxon>
        <taxon>Actinomycetota</taxon>
        <taxon>Actinomycetes</taxon>
        <taxon>Kitasatosporales</taxon>
        <taxon>Streptomycetaceae</taxon>
        <taxon>Streptomyces</taxon>
    </lineage>
</organism>
<keyword evidence="2" id="KW-1133">Transmembrane helix</keyword>
<dbReference type="SMART" id="SM00530">
    <property type="entry name" value="HTH_XRE"/>
    <property type="match status" value="1"/>
</dbReference>
<dbReference type="EMBL" id="VDGT01000008">
    <property type="protein sequence ID" value="TNM30328.1"/>
    <property type="molecule type" value="Genomic_DNA"/>
</dbReference>
<feature type="compositionally biased region" description="Low complexity" evidence="1">
    <location>
        <begin position="116"/>
        <end position="136"/>
    </location>
</feature>
<dbReference type="Pfam" id="PF13560">
    <property type="entry name" value="HTH_31"/>
    <property type="match status" value="1"/>
</dbReference>
<proteinExistence type="predicted"/>
<dbReference type="AlphaFoldDB" id="A0A5C4V3K8"/>
<dbReference type="Proteomes" id="UP000311713">
    <property type="component" value="Unassembled WGS sequence"/>
</dbReference>
<dbReference type="InterPro" id="IPR001387">
    <property type="entry name" value="Cro/C1-type_HTH"/>
</dbReference>
<evidence type="ECO:0000259" key="3">
    <source>
        <dbReference type="SMART" id="SM00530"/>
    </source>
</evidence>
<dbReference type="Gene3D" id="1.10.260.40">
    <property type="entry name" value="lambda repressor-like DNA-binding domains"/>
    <property type="match status" value="1"/>
</dbReference>
<dbReference type="GO" id="GO:0003677">
    <property type="term" value="F:DNA binding"/>
    <property type="evidence" value="ECO:0007669"/>
    <property type="project" value="InterPro"/>
</dbReference>